<name>A0AA88KRX4_ARTSF</name>
<dbReference type="InterPro" id="IPR043129">
    <property type="entry name" value="ATPase_NBD"/>
</dbReference>
<keyword evidence="2" id="KW-1185">Reference proteome</keyword>
<dbReference type="Proteomes" id="UP001187531">
    <property type="component" value="Unassembled WGS sequence"/>
</dbReference>
<evidence type="ECO:0000313" key="2">
    <source>
        <dbReference type="Proteomes" id="UP001187531"/>
    </source>
</evidence>
<organism evidence="1 2">
    <name type="scientific">Artemia franciscana</name>
    <name type="common">Brine shrimp</name>
    <name type="synonym">Artemia sanfranciscana</name>
    <dbReference type="NCBI Taxonomy" id="6661"/>
    <lineage>
        <taxon>Eukaryota</taxon>
        <taxon>Metazoa</taxon>
        <taxon>Ecdysozoa</taxon>
        <taxon>Arthropoda</taxon>
        <taxon>Crustacea</taxon>
        <taxon>Branchiopoda</taxon>
        <taxon>Anostraca</taxon>
        <taxon>Artemiidae</taxon>
        <taxon>Artemia</taxon>
    </lineage>
</organism>
<dbReference type="AlphaFoldDB" id="A0AA88KRX4"/>
<accession>A0AA88KRX4</accession>
<dbReference type="Gene3D" id="3.30.420.40">
    <property type="match status" value="1"/>
</dbReference>
<dbReference type="InterPro" id="IPR004000">
    <property type="entry name" value="Actin"/>
</dbReference>
<dbReference type="PANTHER" id="PTHR11937">
    <property type="entry name" value="ACTIN"/>
    <property type="match status" value="1"/>
</dbReference>
<dbReference type="SUPFAM" id="SSF53067">
    <property type="entry name" value="Actin-like ATPase domain"/>
    <property type="match status" value="1"/>
</dbReference>
<dbReference type="FunFam" id="3.30.420.40:FF:000502">
    <property type="entry name" value="Actin-Related Proteins"/>
    <property type="match status" value="1"/>
</dbReference>
<comment type="caution">
    <text evidence="1">The sequence shown here is derived from an EMBL/GenBank/DDBJ whole genome shotgun (WGS) entry which is preliminary data.</text>
</comment>
<dbReference type="EMBL" id="JAVRJZ010000072">
    <property type="protein sequence ID" value="KAK2703798.1"/>
    <property type="molecule type" value="Genomic_DNA"/>
</dbReference>
<proteinExistence type="predicted"/>
<dbReference type="Pfam" id="PF00022">
    <property type="entry name" value="Actin"/>
    <property type="match status" value="1"/>
</dbReference>
<gene>
    <name evidence="1" type="ORF">QYM36_017840</name>
</gene>
<evidence type="ECO:0000313" key="1">
    <source>
        <dbReference type="EMBL" id="KAK2703798.1"/>
    </source>
</evidence>
<sequence length="109" mass="12725">MKIMNCDIPVVIENRSKTILAGFANPLQMEAQTIFPVVVGRKIEQPKYSQNIHLGREFEERRDILTANYPVKNGIVKDYDNLEKIWGYIFDHKLQISPENHPVLLKYIK</sequence>
<reference evidence="1" key="1">
    <citation type="submission" date="2023-07" db="EMBL/GenBank/DDBJ databases">
        <title>Chromosome-level genome assembly of Artemia franciscana.</title>
        <authorList>
            <person name="Jo E."/>
        </authorList>
    </citation>
    <scope>NUCLEOTIDE SEQUENCE</scope>
    <source>
        <tissue evidence="1">Whole body</tissue>
    </source>
</reference>
<protein>
    <submittedName>
        <fullName evidence="1">Uncharacterized protein</fullName>
    </submittedName>
</protein>